<feature type="domain" description="Response receiver" evidence="1">
    <location>
        <begin position="4"/>
        <end position="144"/>
    </location>
</feature>
<gene>
    <name evidence="2" type="ORF">GJR95_26185</name>
</gene>
<sequence length="566" mass="65613">MNSSINSAVFIDEKAKDFYSGTPINTDIMEEKLSEDLYKTFKENGKSLIVHKFEAANLENPQTLDYLFKGKDLILLDWELSGIAGQEYSLKLLNKAVSTPYINFCCIYSSSANFNEIPLFLDAYFSGLNKEDFESIKTTYEYIEPEEIQKLWNSNNNINDFFKENAIEIDNFPIERIREKSVELILRYIYISLVGEKVIIPEYANNDYEVLNVGDNSFIINNTFVLTLKKDLKEDADYNKLLGRISEIVIKNNGSFFQLLGLEMQSVFNSNESFIDETILKSSTEALFQFRNHLKDDKTFGIIIKKLLLEQATLKLRTAKLELLKEDFLDFKSNELKNKEPSIEDLFQLNVFYNSVSVKSLNPDDIPNLNFGDIFKGEGNDYFLCVTALCDCYYPNKIDHNFYFVKGTEFNDLELALRLGDTAFLSFLPNRRAVYWGDLEKPELKKIKELILSNSEDDSKKLKGDLALQNGLIGKLVHNIEVLNRFLYKPFYIKPKVYNVENNKLIGNKIRIWDITNNYAREKFDQNLNYFDVEYITTLRSDYTQRIANHAFGHPARVGVDFVKIK</sequence>
<dbReference type="EMBL" id="CP045997">
    <property type="protein sequence ID" value="QHV98274.1"/>
    <property type="molecule type" value="Genomic_DNA"/>
</dbReference>
<dbReference type="Proteomes" id="UP000464577">
    <property type="component" value="Chromosome"/>
</dbReference>
<evidence type="ECO:0000313" key="3">
    <source>
        <dbReference type="Proteomes" id="UP000464577"/>
    </source>
</evidence>
<dbReference type="RefSeq" id="WP_162388687.1">
    <property type="nucleotide sequence ID" value="NZ_CP045997.1"/>
</dbReference>
<dbReference type="KEGG" id="senf:GJR95_26185"/>
<protein>
    <recommendedName>
        <fullName evidence="1">Response receiver domain-containing protein</fullName>
    </recommendedName>
</protein>
<dbReference type="AlphaFoldDB" id="A0A6P1W059"/>
<accession>A0A6P1W059</accession>
<reference evidence="2 3" key="1">
    <citation type="submission" date="2019-11" db="EMBL/GenBank/DDBJ databases">
        <title>Spirosoma endbachense sp. nov., isolated from a natural salt meadow.</title>
        <authorList>
            <person name="Rojas J."/>
            <person name="Ambika Manirajan B."/>
            <person name="Ratering S."/>
            <person name="Suarez C."/>
            <person name="Geissler-Plaum R."/>
            <person name="Schnell S."/>
        </authorList>
    </citation>
    <scope>NUCLEOTIDE SEQUENCE [LARGE SCALE GENOMIC DNA]</scope>
    <source>
        <strain evidence="2 3">I-24</strain>
    </source>
</reference>
<dbReference type="InterPro" id="IPR043834">
    <property type="entry name" value="REC"/>
</dbReference>
<keyword evidence="3" id="KW-1185">Reference proteome</keyword>
<proteinExistence type="predicted"/>
<organism evidence="2 3">
    <name type="scientific">Spirosoma endbachense</name>
    <dbReference type="NCBI Taxonomy" id="2666025"/>
    <lineage>
        <taxon>Bacteria</taxon>
        <taxon>Pseudomonadati</taxon>
        <taxon>Bacteroidota</taxon>
        <taxon>Cytophagia</taxon>
        <taxon>Cytophagales</taxon>
        <taxon>Cytophagaceae</taxon>
        <taxon>Spirosoma</taxon>
    </lineage>
</organism>
<dbReference type="Pfam" id="PF19192">
    <property type="entry name" value="Response_reg_2"/>
    <property type="match status" value="1"/>
</dbReference>
<name>A0A6P1W059_9BACT</name>
<evidence type="ECO:0000259" key="1">
    <source>
        <dbReference type="Pfam" id="PF19192"/>
    </source>
</evidence>
<evidence type="ECO:0000313" key="2">
    <source>
        <dbReference type="EMBL" id="QHV98274.1"/>
    </source>
</evidence>